<keyword evidence="2" id="KW-1185">Reference proteome</keyword>
<proteinExistence type="predicted"/>
<name>A0A4U0NMG2_9ACTN</name>
<evidence type="ECO:0000313" key="1">
    <source>
        <dbReference type="EMBL" id="TJZ55599.1"/>
    </source>
</evidence>
<gene>
    <name evidence="1" type="ORF">FCH28_09675</name>
</gene>
<protein>
    <submittedName>
        <fullName evidence="1">Uncharacterized protein</fullName>
    </submittedName>
</protein>
<dbReference type="Proteomes" id="UP000308697">
    <property type="component" value="Unassembled WGS sequence"/>
</dbReference>
<comment type="caution">
    <text evidence="1">The sequence shown here is derived from an EMBL/GenBank/DDBJ whole genome shotgun (WGS) entry which is preliminary data.</text>
</comment>
<reference evidence="1 2" key="1">
    <citation type="submission" date="2019-04" db="EMBL/GenBank/DDBJ databases">
        <title>Streptomyces piniterrae sp. nov., a heliquinomycin-producing actinomycete isolated from rhizosphere soil of Pinus yunnanensis.</title>
        <authorList>
            <person name="Zhuang X."/>
            <person name="Zhao J."/>
        </authorList>
    </citation>
    <scope>NUCLEOTIDE SEQUENCE [LARGE SCALE GENOMIC DNA]</scope>
    <source>
        <strain evidence="2">jys28</strain>
    </source>
</reference>
<accession>A0A4U0NMG2</accession>
<sequence length="93" mass="10129">MAGEVERVRAALRAVEEIEDPAERAAACSELLHAWPQLHRQVADVRQQAVNEAHDDRGMTYVALGRRMGGITGEAVGQIARGRGRARTPSDGR</sequence>
<evidence type="ECO:0000313" key="2">
    <source>
        <dbReference type="Proteomes" id="UP000308697"/>
    </source>
</evidence>
<dbReference type="EMBL" id="SUMB01000003">
    <property type="protein sequence ID" value="TJZ55599.1"/>
    <property type="molecule type" value="Genomic_DNA"/>
</dbReference>
<organism evidence="1 2">
    <name type="scientific">Streptomyces piniterrae</name>
    <dbReference type="NCBI Taxonomy" id="2571125"/>
    <lineage>
        <taxon>Bacteria</taxon>
        <taxon>Bacillati</taxon>
        <taxon>Actinomycetota</taxon>
        <taxon>Actinomycetes</taxon>
        <taxon>Kitasatosporales</taxon>
        <taxon>Streptomycetaceae</taxon>
        <taxon>Streptomyces</taxon>
    </lineage>
</organism>
<dbReference type="AlphaFoldDB" id="A0A4U0NMG2"/>
<dbReference type="OrthoDB" id="4236253at2"/>